<dbReference type="Proteomes" id="UP000515349">
    <property type="component" value="Chromosome"/>
</dbReference>
<protein>
    <submittedName>
        <fullName evidence="2">WG repeat-containing protein</fullName>
    </submittedName>
</protein>
<dbReference type="EMBL" id="JACEUX010000001">
    <property type="protein sequence ID" value="MBA5245613.1"/>
    <property type="molecule type" value="Genomic_DNA"/>
</dbReference>
<dbReference type="InterPro" id="IPR032774">
    <property type="entry name" value="WG_beta_rep"/>
</dbReference>
<organism evidence="2 3">
    <name type="scientific">Marnyiella aurantia</name>
    <dbReference type="NCBI Taxonomy" id="2758037"/>
    <lineage>
        <taxon>Bacteria</taxon>
        <taxon>Pseudomonadati</taxon>
        <taxon>Bacteroidota</taxon>
        <taxon>Flavobacteriia</taxon>
        <taxon>Flavobacteriales</taxon>
        <taxon>Weeksellaceae</taxon>
        <taxon>Marnyiella</taxon>
    </lineage>
</organism>
<dbReference type="EMBL" id="CP059472">
    <property type="protein sequence ID" value="QMS98977.1"/>
    <property type="molecule type" value="Genomic_DNA"/>
</dbReference>
<accession>A0A7D7LSV0</accession>
<evidence type="ECO:0000313" key="1">
    <source>
        <dbReference type="EMBL" id="MBA5245613.1"/>
    </source>
</evidence>
<dbReference type="AlphaFoldDB" id="A0A7D7LSV0"/>
<dbReference type="Proteomes" id="UP000539710">
    <property type="component" value="Unassembled WGS sequence"/>
</dbReference>
<dbReference type="KEGG" id="cbau:H1R16_02920"/>
<reference evidence="2 3" key="1">
    <citation type="submission" date="2020-07" db="EMBL/GenBank/DDBJ databases">
        <title>Chryseobacterium sp.cx-624.</title>
        <authorList>
            <person name="Yang C."/>
        </authorList>
    </citation>
    <scope>NUCLEOTIDE SEQUENCE [LARGE SCALE GENOMIC DNA]</scope>
    <source>
        <strain evidence="3">cx-624</strain>
        <strain evidence="2">Cx-624</strain>
    </source>
</reference>
<evidence type="ECO:0000313" key="4">
    <source>
        <dbReference type="Proteomes" id="UP000539710"/>
    </source>
</evidence>
<name>A0A7D7LSV0_9FLAO</name>
<gene>
    <name evidence="2" type="ORF">H1R16_02920</name>
    <name evidence="1" type="ORF">H2507_00355</name>
</gene>
<reference evidence="1" key="3">
    <citation type="submission" date="2020-07" db="EMBL/GenBank/DDBJ databases">
        <authorList>
            <person name="Yang C."/>
        </authorList>
    </citation>
    <scope>NUCLEOTIDE SEQUENCE</scope>
    <source>
        <strain evidence="1">Cx-624</strain>
    </source>
</reference>
<evidence type="ECO:0000313" key="3">
    <source>
        <dbReference type="Proteomes" id="UP000515349"/>
    </source>
</evidence>
<keyword evidence="4" id="KW-1185">Reference proteome</keyword>
<sequence length="168" mass="18994">MQTLQLHQTEPTPIYCNEHGHKPNCWEDLIYFDECGYGFVYVDGLGGFINPNGEVIIPLIYDHFAVFTDVYARVRQNGKWGLISRSNKTLILLEYDDCKFPADGKVTAVKEGRYGILSLRNEILLPFDYNTSATSAIKKSLFAGTANTESSTGSRKQCWILSMNILRL</sequence>
<dbReference type="RefSeq" id="WP_181885740.1">
    <property type="nucleotide sequence ID" value="NZ_CP059472.1"/>
</dbReference>
<dbReference type="Pfam" id="PF14903">
    <property type="entry name" value="WG_beta_rep"/>
    <property type="match status" value="1"/>
</dbReference>
<evidence type="ECO:0000313" key="2">
    <source>
        <dbReference type="EMBL" id="QMS98977.1"/>
    </source>
</evidence>
<reference evidence="4" key="2">
    <citation type="submission" date="2020-07" db="EMBL/GenBank/DDBJ databases">
        <title>Flavobacterium sp. xlx-214.</title>
        <authorList>
            <person name="Yang C."/>
        </authorList>
    </citation>
    <scope>NUCLEOTIDE SEQUENCE [LARGE SCALE GENOMIC DNA]</scope>
    <source>
        <strain evidence="4">CX-624</strain>
    </source>
</reference>
<proteinExistence type="predicted"/>